<evidence type="ECO:0000259" key="1">
    <source>
        <dbReference type="PROSITE" id="PS50042"/>
    </source>
</evidence>
<dbReference type="InterPro" id="IPR050397">
    <property type="entry name" value="Env_Response_Regulators"/>
</dbReference>
<name>A0ABP4BYL5_9ACTN</name>
<dbReference type="SMART" id="SM00100">
    <property type="entry name" value="cNMP"/>
    <property type="match status" value="1"/>
</dbReference>
<dbReference type="PANTHER" id="PTHR24567">
    <property type="entry name" value="CRP FAMILY TRANSCRIPTIONAL REGULATORY PROTEIN"/>
    <property type="match status" value="1"/>
</dbReference>
<sequence length="148" mass="16164">MADPEVFGELDASELEALLSIADDVSYEDGDRLFDEGGEAGHCWLIRHGRVALDTAVPGRGLVVIQTLGPGDLLGWSWLVPPYRWHFGALAVGTVEATSFDAERMRALAEQDPRLGYALTKQLLAIALDRLQSTRARLLDLYGNGARD</sequence>
<evidence type="ECO:0000313" key="3">
    <source>
        <dbReference type="Proteomes" id="UP001500542"/>
    </source>
</evidence>
<dbReference type="PANTHER" id="PTHR24567:SF74">
    <property type="entry name" value="HTH-TYPE TRANSCRIPTIONAL REGULATOR ARCR"/>
    <property type="match status" value="1"/>
</dbReference>
<dbReference type="RefSeq" id="WP_343978880.1">
    <property type="nucleotide sequence ID" value="NZ_BAAAHK010000017.1"/>
</dbReference>
<dbReference type="Pfam" id="PF00027">
    <property type="entry name" value="cNMP_binding"/>
    <property type="match status" value="1"/>
</dbReference>
<dbReference type="InterPro" id="IPR018490">
    <property type="entry name" value="cNMP-bd_dom_sf"/>
</dbReference>
<dbReference type="CDD" id="cd00038">
    <property type="entry name" value="CAP_ED"/>
    <property type="match status" value="1"/>
</dbReference>
<reference evidence="3" key="1">
    <citation type="journal article" date="2019" name="Int. J. Syst. Evol. Microbiol.">
        <title>The Global Catalogue of Microorganisms (GCM) 10K type strain sequencing project: providing services to taxonomists for standard genome sequencing and annotation.</title>
        <authorList>
            <consortium name="The Broad Institute Genomics Platform"/>
            <consortium name="The Broad Institute Genome Sequencing Center for Infectious Disease"/>
            <person name="Wu L."/>
            <person name="Ma J."/>
        </authorList>
    </citation>
    <scope>NUCLEOTIDE SEQUENCE [LARGE SCALE GENOMIC DNA]</scope>
    <source>
        <strain evidence="3">JCM 10977</strain>
    </source>
</reference>
<accession>A0ABP4BYL5</accession>
<dbReference type="InterPro" id="IPR014710">
    <property type="entry name" value="RmlC-like_jellyroll"/>
</dbReference>
<dbReference type="InterPro" id="IPR000595">
    <property type="entry name" value="cNMP-bd_dom"/>
</dbReference>
<dbReference type="PROSITE" id="PS50042">
    <property type="entry name" value="CNMP_BINDING_3"/>
    <property type="match status" value="1"/>
</dbReference>
<gene>
    <name evidence="2" type="ORF">GCM10009554_64460</name>
</gene>
<dbReference type="SUPFAM" id="SSF51206">
    <property type="entry name" value="cAMP-binding domain-like"/>
    <property type="match status" value="1"/>
</dbReference>
<keyword evidence="3" id="KW-1185">Reference proteome</keyword>
<comment type="caution">
    <text evidence="2">The sequence shown here is derived from an EMBL/GenBank/DDBJ whole genome shotgun (WGS) entry which is preliminary data.</text>
</comment>
<evidence type="ECO:0000313" key="2">
    <source>
        <dbReference type="EMBL" id="GAA0955883.1"/>
    </source>
</evidence>
<protein>
    <submittedName>
        <fullName evidence="2">Cyclic nucleotide-binding domain-containing protein</fullName>
    </submittedName>
</protein>
<feature type="domain" description="Cyclic nucleotide-binding" evidence="1">
    <location>
        <begin position="6"/>
        <end position="75"/>
    </location>
</feature>
<dbReference type="Gene3D" id="2.60.120.10">
    <property type="entry name" value="Jelly Rolls"/>
    <property type="match status" value="1"/>
</dbReference>
<dbReference type="Proteomes" id="UP001500542">
    <property type="component" value="Unassembled WGS sequence"/>
</dbReference>
<organism evidence="2 3">
    <name type="scientific">Kribbella koreensis</name>
    <dbReference type="NCBI Taxonomy" id="57909"/>
    <lineage>
        <taxon>Bacteria</taxon>
        <taxon>Bacillati</taxon>
        <taxon>Actinomycetota</taxon>
        <taxon>Actinomycetes</taxon>
        <taxon>Propionibacteriales</taxon>
        <taxon>Kribbellaceae</taxon>
        <taxon>Kribbella</taxon>
    </lineage>
</organism>
<proteinExistence type="predicted"/>
<dbReference type="EMBL" id="BAAAHK010000017">
    <property type="protein sequence ID" value="GAA0955883.1"/>
    <property type="molecule type" value="Genomic_DNA"/>
</dbReference>